<accession>A0A1U7CWI5</accession>
<feature type="compositionally biased region" description="Basic and acidic residues" evidence="1">
    <location>
        <begin position="88"/>
        <end position="97"/>
    </location>
</feature>
<name>A0A1U7CWI5_9BACT</name>
<organism evidence="2 3">
    <name type="scientific">Paludisphaera borealis</name>
    <dbReference type="NCBI Taxonomy" id="1387353"/>
    <lineage>
        <taxon>Bacteria</taxon>
        <taxon>Pseudomonadati</taxon>
        <taxon>Planctomycetota</taxon>
        <taxon>Planctomycetia</taxon>
        <taxon>Isosphaerales</taxon>
        <taxon>Isosphaeraceae</taxon>
        <taxon>Paludisphaera</taxon>
    </lineage>
</organism>
<keyword evidence="3" id="KW-1185">Reference proteome</keyword>
<evidence type="ECO:0000313" key="3">
    <source>
        <dbReference type="Proteomes" id="UP000186309"/>
    </source>
</evidence>
<evidence type="ECO:0000256" key="1">
    <source>
        <dbReference type="SAM" id="MobiDB-lite"/>
    </source>
</evidence>
<dbReference type="KEGG" id="pbor:BSF38_04807"/>
<dbReference type="Proteomes" id="UP000186309">
    <property type="component" value="Chromosome"/>
</dbReference>
<evidence type="ECO:0000313" key="2">
    <source>
        <dbReference type="EMBL" id="APW63243.1"/>
    </source>
</evidence>
<feature type="region of interest" description="Disordered" evidence="1">
    <location>
        <begin position="72"/>
        <end position="110"/>
    </location>
</feature>
<sequence length="110" mass="12088">MSSRYVALTHVPYYTNNDMFMFGGSQDSLASQLRLRPDVFTRLEEDGELDGHVDVMPGQGVSHDIHVDPESGLFKLDVSRASRPRPRPRGDARRDESSPGDLGPCAGLAC</sequence>
<dbReference type="AlphaFoldDB" id="A0A1U7CWI5"/>
<reference evidence="3" key="1">
    <citation type="submission" date="2016-12" db="EMBL/GenBank/DDBJ databases">
        <title>Comparative genomics of four Isosphaeraceae planctomycetes: a common pool of plasmids and glycoside hydrolase genes.</title>
        <authorList>
            <person name="Ivanova A."/>
        </authorList>
    </citation>
    <scope>NUCLEOTIDE SEQUENCE [LARGE SCALE GENOMIC DNA]</scope>
    <source>
        <strain evidence="3">PX4</strain>
    </source>
</reference>
<protein>
    <submittedName>
        <fullName evidence="2">Uncharacterized protein</fullName>
    </submittedName>
</protein>
<dbReference type="EMBL" id="CP019082">
    <property type="protein sequence ID" value="APW63243.1"/>
    <property type="molecule type" value="Genomic_DNA"/>
</dbReference>
<proteinExistence type="predicted"/>
<gene>
    <name evidence="2" type="ORF">BSF38_04807</name>
</gene>